<evidence type="ECO:0000259" key="2">
    <source>
        <dbReference type="Pfam" id="PF22578"/>
    </source>
</evidence>
<dbReference type="PANTHER" id="PTHR42685:SF22">
    <property type="entry name" value="CONDITIONED MEDIUM FACTOR RECEPTOR 1"/>
    <property type="match status" value="1"/>
</dbReference>
<name>A0A399S7S7_9BACT</name>
<dbReference type="GO" id="GO:0016628">
    <property type="term" value="F:oxidoreductase activity, acting on the CH-CH group of donors, NAD or NADP as acceptor"/>
    <property type="evidence" value="ECO:0007669"/>
    <property type="project" value="InterPro"/>
</dbReference>
<dbReference type="NCBIfam" id="TIGR02032">
    <property type="entry name" value="GG-red-SF"/>
    <property type="match status" value="1"/>
</dbReference>
<dbReference type="InterPro" id="IPR036188">
    <property type="entry name" value="FAD/NAD-bd_sf"/>
</dbReference>
<dbReference type="EMBL" id="QWGE01000003">
    <property type="protein sequence ID" value="RIJ37847.1"/>
    <property type="molecule type" value="Genomic_DNA"/>
</dbReference>
<feature type="domain" description="Digeranylgeranylglycerophospholipid reductase catalytic" evidence="2">
    <location>
        <begin position="208"/>
        <end position="260"/>
    </location>
</feature>
<dbReference type="InterPro" id="IPR002938">
    <property type="entry name" value="FAD-bd"/>
</dbReference>
<dbReference type="SUPFAM" id="SSF51905">
    <property type="entry name" value="FAD/NAD(P)-binding domain"/>
    <property type="match status" value="1"/>
</dbReference>
<proteinExistence type="predicted"/>
<evidence type="ECO:0000259" key="1">
    <source>
        <dbReference type="Pfam" id="PF01494"/>
    </source>
</evidence>
<evidence type="ECO:0000313" key="3">
    <source>
        <dbReference type="EMBL" id="RIJ37847.1"/>
    </source>
</evidence>
<dbReference type="PRINTS" id="PR00420">
    <property type="entry name" value="RNGMNOXGNASE"/>
</dbReference>
<dbReference type="Gene3D" id="3.50.50.60">
    <property type="entry name" value="FAD/NAD(P)-binding domain"/>
    <property type="match status" value="1"/>
</dbReference>
<dbReference type="Pfam" id="PF22578">
    <property type="entry name" value="GGR_cat"/>
    <property type="match status" value="1"/>
</dbReference>
<dbReference type="InterPro" id="IPR050407">
    <property type="entry name" value="Geranylgeranyl_reductase"/>
</dbReference>
<feature type="domain" description="FAD-binding" evidence="1">
    <location>
        <begin position="4"/>
        <end position="171"/>
    </location>
</feature>
<gene>
    <name evidence="3" type="ORF">D1627_08735</name>
</gene>
<dbReference type="Pfam" id="PF01494">
    <property type="entry name" value="FAD_binding_3"/>
    <property type="match status" value="1"/>
</dbReference>
<sequence length="413" mass="45758">MLQTDICILGAGPAGATAALHLANKGIPSLLLDKATFPRDKICGDALSGKVVNELRRISPELPDLLGQQQEALPSWGIHFISPGGHKLSVPFVQQYNPEQDVPAGYISKRVDFDDFLVRQVRQRPEIDFRESMEISKYERVPEGGFILSGKQGEPLVQAKLLLVANGAQSGFTRHVARLEQEPAHYCAGLRAYYKNVQGMDAENFIELHFFIDFLPGYLWVFPLPNGEANVGVGMLSSAVSSKKVNLKKEMQRMLAEHPSLRERFASAEVVDSIKGFGLPLGSKKRSISGDNYMLLGDAGALIDPFTGEGISNAMISGRWAAEHAAKSIASQDFSAATLQGYDKAVYNRLWKELRLSRHLQKMLRYPWLFDAIAARASKNPTLAETISCMLNDVDLRERFRQPSFYAKLLFGS</sequence>
<dbReference type="InterPro" id="IPR054715">
    <property type="entry name" value="GGR_cat"/>
</dbReference>
<accession>A0A399S7S7</accession>
<dbReference type="Proteomes" id="UP000266005">
    <property type="component" value="Unassembled WGS sequence"/>
</dbReference>
<protein>
    <submittedName>
        <fullName evidence="3">Geranylgeranyl reductase family protein</fullName>
    </submittedName>
</protein>
<dbReference type="PANTHER" id="PTHR42685">
    <property type="entry name" value="GERANYLGERANYL DIPHOSPHATE REDUCTASE"/>
    <property type="match status" value="1"/>
</dbReference>
<dbReference type="GO" id="GO:0071949">
    <property type="term" value="F:FAD binding"/>
    <property type="evidence" value="ECO:0007669"/>
    <property type="project" value="InterPro"/>
</dbReference>
<organism evidence="3 4">
    <name type="scientific">Pontibacter oryzae</name>
    <dbReference type="NCBI Taxonomy" id="2304593"/>
    <lineage>
        <taxon>Bacteria</taxon>
        <taxon>Pseudomonadati</taxon>
        <taxon>Bacteroidota</taxon>
        <taxon>Cytophagia</taxon>
        <taxon>Cytophagales</taxon>
        <taxon>Hymenobacteraceae</taxon>
        <taxon>Pontibacter</taxon>
    </lineage>
</organism>
<keyword evidence="4" id="KW-1185">Reference proteome</keyword>
<evidence type="ECO:0000313" key="4">
    <source>
        <dbReference type="Proteomes" id="UP000266005"/>
    </source>
</evidence>
<comment type="caution">
    <text evidence="3">The sequence shown here is derived from an EMBL/GenBank/DDBJ whole genome shotgun (WGS) entry which is preliminary data.</text>
</comment>
<dbReference type="RefSeq" id="WP_119432502.1">
    <property type="nucleotide sequence ID" value="NZ_QWGE01000003.1"/>
</dbReference>
<reference evidence="4" key="1">
    <citation type="submission" date="2018-08" db="EMBL/GenBank/DDBJ databases">
        <title>Mucilaginibacter sp. MYSH2.</title>
        <authorList>
            <person name="Seo T."/>
        </authorList>
    </citation>
    <scope>NUCLEOTIDE SEQUENCE [LARGE SCALE GENOMIC DNA]</scope>
    <source>
        <strain evidence="4">KIRAN</strain>
    </source>
</reference>
<dbReference type="OrthoDB" id="9806565at2"/>
<dbReference type="AlphaFoldDB" id="A0A399S7S7"/>
<dbReference type="InterPro" id="IPR011777">
    <property type="entry name" value="Geranylgeranyl_Rdtase_fam"/>
</dbReference>